<evidence type="ECO:0000313" key="2">
    <source>
        <dbReference type="Proteomes" id="UP000094067"/>
    </source>
</evidence>
<dbReference type="AlphaFoldDB" id="A0A1E3AEW5"/>
<sequence length="87" mass="10021">MAKLKLNILNMKEFLHAVNECRGEIRLLSDEGKSSVPGNEENLVRHYVLQEKLWETYRKNGNSLPLLLDIADGKDYLHIVNYYAGDC</sequence>
<dbReference type="Proteomes" id="UP000094067">
    <property type="component" value="Unassembled WGS sequence"/>
</dbReference>
<name>A0A1E3AEW5_9FIRM</name>
<accession>A0A1E3AEW5</accession>
<proteinExistence type="predicted"/>
<gene>
    <name evidence="1" type="ORF">BEI61_03178</name>
</gene>
<evidence type="ECO:0000313" key="1">
    <source>
        <dbReference type="EMBL" id="ODM07288.1"/>
    </source>
</evidence>
<protein>
    <submittedName>
        <fullName evidence="1">Uncharacterized protein</fullName>
    </submittedName>
</protein>
<dbReference type="EMBL" id="MCGH01000002">
    <property type="protein sequence ID" value="ODM07288.1"/>
    <property type="molecule type" value="Genomic_DNA"/>
</dbReference>
<comment type="caution">
    <text evidence="1">The sequence shown here is derived from an EMBL/GenBank/DDBJ whole genome shotgun (WGS) entry which is preliminary data.</text>
</comment>
<organism evidence="1 2">
    <name type="scientific">Eisenbergiella tayi</name>
    <dbReference type="NCBI Taxonomy" id="1432052"/>
    <lineage>
        <taxon>Bacteria</taxon>
        <taxon>Bacillati</taxon>
        <taxon>Bacillota</taxon>
        <taxon>Clostridia</taxon>
        <taxon>Lachnospirales</taxon>
        <taxon>Lachnospiraceae</taxon>
        <taxon>Eisenbergiella</taxon>
    </lineage>
</organism>
<dbReference type="RefSeq" id="WP_069152969.1">
    <property type="nucleotide sequence ID" value="NZ_MCGH01000002.1"/>
</dbReference>
<reference evidence="1 2" key="1">
    <citation type="submission" date="2016-07" db="EMBL/GenBank/DDBJ databases">
        <title>Characterization of isolates of Eisenbergiella tayi derived from blood cultures, using whole genome sequencing.</title>
        <authorList>
            <person name="Burdz T."/>
            <person name="Wiebe D."/>
            <person name="Huynh C."/>
            <person name="Bernard K."/>
        </authorList>
    </citation>
    <scope>NUCLEOTIDE SEQUENCE [LARGE SCALE GENOMIC DNA]</scope>
    <source>
        <strain evidence="1 2">NML 110608</strain>
    </source>
</reference>